<proteinExistence type="predicted"/>
<keyword evidence="2" id="KW-1185">Reference proteome</keyword>
<accession>A0A1M5YLA0</accession>
<protein>
    <submittedName>
        <fullName evidence="1">Uncharacterized protein</fullName>
    </submittedName>
</protein>
<dbReference type="AlphaFoldDB" id="A0A1M5YLA0"/>
<gene>
    <name evidence="1" type="ORF">SAMN02745823_02626</name>
</gene>
<name>A0A1M5YLA0_9FIRM</name>
<dbReference type="InterPro" id="IPR017016">
    <property type="entry name" value="UCP033595"/>
</dbReference>
<reference evidence="1 2" key="1">
    <citation type="submission" date="2016-11" db="EMBL/GenBank/DDBJ databases">
        <authorList>
            <person name="Jaros S."/>
            <person name="Januszkiewicz K."/>
            <person name="Wedrychowicz H."/>
        </authorList>
    </citation>
    <scope>NUCLEOTIDE SEQUENCE [LARGE SCALE GENOMIC DNA]</scope>
    <source>
        <strain evidence="1 2">DSM 10068</strain>
    </source>
</reference>
<evidence type="ECO:0000313" key="2">
    <source>
        <dbReference type="Proteomes" id="UP000183995"/>
    </source>
</evidence>
<dbReference type="RefSeq" id="WP_073079748.1">
    <property type="nucleotide sequence ID" value="NZ_FQXV01000009.1"/>
</dbReference>
<sequence length="86" mass="9800">MPVETNKYLADYRIIEAPCRTQGCEEWIVYGLRAEFAGETTEVFAVGDISAKKDDIGRLILLLNEYGVAKDHLIDVIEDFVQELFM</sequence>
<dbReference type="EMBL" id="FQXV01000009">
    <property type="protein sequence ID" value="SHI12847.1"/>
    <property type="molecule type" value="Genomic_DNA"/>
</dbReference>
<dbReference type="Pfam" id="PF20124">
    <property type="entry name" value="DUF6514"/>
    <property type="match status" value="1"/>
</dbReference>
<dbReference type="Proteomes" id="UP000183995">
    <property type="component" value="Unassembled WGS sequence"/>
</dbReference>
<dbReference type="OrthoDB" id="1954979at2"/>
<evidence type="ECO:0000313" key="1">
    <source>
        <dbReference type="EMBL" id="SHI12847.1"/>
    </source>
</evidence>
<organism evidence="1 2">
    <name type="scientific">Sporobacter termitidis DSM 10068</name>
    <dbReference type="NCBI Taxonomy" id="1123282"/>
    <lineage>
        <taxon>Bacteria</taxon>
        <taxon>Bacillati</taxon>
        <taxon>Bacillota</taxon>
        <taxon>Clostridia</taxon>
        <taxon>Eubacteriales</taxon>
        <taxon>Oscillospiraceae</taxon>
        <taxon>Sporobacter</taxon>
    </lineage>
</organism>